<accession>A0A1I6JXT5</accession>
<dbReference type="Proteomes" id="UP000198824">
    <property type="component" value="Unassembled WGS sequence"/>
</dbReference>
<evidence type="ECO:0000313" key="1">
    <source>
        <dbReference type="EMBL" id="SFR83789.1"/>
    </source>
</evidence>
<name>A0A1I6JXT5_9SPHN</name>
<sequence length="104" mass="11253">MPALAQPTLSTSEWNAVAIALKDAQRCGCTAEAIGEEAGPVRRLATFLTGRRRPNPLADPRLEAVRQFVCTSYRRRAPATEIAPALAEHGFNRAQIDALGLLAR</sequence>
<gene>
    <name evidence="1" type="ORF">SAMN05192580_1054</name>
</gene>
<proteinExistence type="predicted"/>
<dbReference type="RefSeq" id="WP_093311752.1">
    <property type="nucleotide sequence ID" value="NZ_FOZG01000001.1"/>
</dbReference>
<evidence type="ECO:0000313" key="2">
    <source>
        <dbReference type="Proteomes" id="UP000198824"/>
    </source>
</evidence>
<dbReference type="OrthoDB" id="7508156at2"/>
<protein>
    <submittedName>
        <fullName evidence="1">Uncharacterized protein</fullName>
    </submittedName>
</protein>
<reference evidence="1 2" key="1">
    <citation type="submission" date="2016-10" db="EMBL/GenBank/DDBJ databases">
        <authorList>
            <person name="de Groot N.N."/>
        </authorList>
    </citation>
    <scope>NUCLEOTIDE SEQUENCE [LARGE SCALE GENOMIC DNA]</scope>
    <source>
        <strain evidence="1 2">S5-249</strain>
    </source>
</reference>
<keyword evidence="2" id="KW-1185">Reference proteome</keyword>
<dbReference type="AlphaFoldDB" id="A0A1I6JXT5"/>
<dbReference type="STRING" id="1166337.SAMN05192580_1054"/>
<dbReference type="EMBL" id="FOZG01000001">
    <property type="protein sequence ID" value="SFR83789.1"/>
    <property type="molecule type" value="Genomic_DNA"/>
</dbReference>
<organism evidence="1 2">
    <name type="scientific">Sphingomonas jatrophae</name>
    <dbReference type="NCBI Taxonomy" id="1166337"/>
    <lineage>
        <taxon>Bacteria</taxon>
        <taxon>Pseudomonadati</taxon>
        <taxon>Pseudomonadota</taxon>
        <taxon>Alphaproteobacteria</taxon>
        <taxon>Sphingomonadales</taxon>
        <taxon>Sphingomonadaceae</taxon>
        <taxon>Sphingomonas</taxon>
    </lineage>
</organism>